<gene>
    <name evidence="2" type="ORF">FE263_12720</name>
</gene>
<organism evidence="2 3">
    <name type="scientific">Lichenicoccus roseus</name>
    <dbReference type="NCBI Taxonomy" id="2683649"/>
    <lineage>
        <taxon>Bacteria</taxon>
        <taxon>Pseudomonadati</taxon>
        <taxon>Pseudomonadota</taxon>
        <taxon>Alphaproteobacteria</taxon>
        <taxon>Acetobacterales</taxon>
        <taxon>Acetobacteraceae</taxon>
        <taxon>Lichenicoccus</taxon>
    </lineage>
</organism>
<accession>A0A5R9J669</accession>
<dbReference type="Gene3D" id="3.10.450.50">
    <property type="match status" value="1"/>
</dbReference>
<name>A0A5R9J669_9PROT</name>
<dbReference type="SUPFAM" id="SSF54427">
    <property type="entry name" value="NTF2-like"/>
    <property type="match status" value="1"/>
</dbReference>
<evidence type="ECO:0000259" key="1">
    <source>
        <dbReference type="Pfam" id="PF12680"/>
    </source>
</evidence>
<dbReference type="Proteomes" id="UP000305654">
    <property type="component" value="Unassembled WGS sequence"/>
</dbReference>
<comment type="caution">
    <text evidence="2">The sequence shown here is derived from an EMBL/GenBank/DDBJ whole genome shotgun (WGS) entry which is preliminary data.</text>
</comment>
<reference evidence="2 3" key="1">
    <citation type="submission" date="2019-05" db="EMBL/GenBank/DDBJ databases">
        <authorList>
            <person name="Pankratov T."/>
            <person name="Grouzdev D."/>
        </authorList>
    </citation>
    <scope>NUCLEOTIDE SEQUENCE [LARGE SCALE GENOMIC DNA]</scope>
    <source>
        <strain evidence="2 3">KEBCLARHB70R</strain>
    </source>
</reference>
<sequence>MTFPDLAANAPDADDVAVVPRQKAAMDRKVTAMNIRPLLGAALGALAATTLCLVSGSVTPTAARAATASARSGIEHTMAAYNVALNGGDTRAVLPLYTPDGVFMAPYSQSFVGRDAIRTAYDRVFSELKFDVKFHIAEIVTMAPRWAFVRTNSAGETLHHSTGSRTSEANQELFLLEKSDDGVWRIARYSFSPTNPPG</sequence>
<keyword evidence="3" id="KW-1185">Reference proteome</keyword>
<dbReference type="OrthoDB" id="8419963at2"/>
<dbReference type="InterPro" id="IPR032710">
    <property type="entry name" value="NTF2-like_dom_sf"/>
</dbReference>
<dbReference type="Pfam" id="PF12680">
    <property type="entry name" value="SnoaL_2"/>
    <property type="match status" value="1"/>
</dbReference>
<proteinExistence type="predicted"/>
<evidence type="ECO:0000313" key="2">
    <source>
        <dbReference type="EMBL" id="TLU71997.1"/>
    </source>
</evidence>
<dbReference type="InterPro" id="IPR011944">
    <property type="entry name" value="Steroid_delta5-4_isomerase"/>
</dbReference>
<dbReference type="AlphaFoldDB" id="A0A5R9J669"/>
<dbReference type="EMBL" id="VCDI01000004">
    <property type="protein sequence ID" value="TLU71997.1"/>
    <property type="molecule type" value="Genomic_DNA"/>
</dbReference>
<protein>
    <submittedName>
        <fullName evidence="2">SgcJ/EcaC family oxidoreductase</fullName>
    </submittedName>
</protein>
<dbReference type="NCBIfam" id="TIGR02246">
    <property type="entry name" value="SgcJ/EcaC family oxidoreductase"/>
    <property type="match status" value="1"/>
</dbReference>
<feature type="domain" description="SnoaL-like" evidence="1">
    <location>
        <begin position="80"/>
        <end position="159"/>
    </location>
</feature>
<evidence type="ECO:0000313" key="3">
    <source>
        <dbReference type="Proteomes" id="UP000305654"/>
    </source>
</evidence>
<dbReference type="InterPro" id="IPR037401">
    <property type="entry name" value="SnoaL-like"/>
</dbReference>